<evidence type="ECO:0000256" key="1">
    <source>
        <dbReference type="SAM" id="MobiDB-lite"/>
    </source>
</evidence>
<dbReference type="Pfam" id="PF17363">
    <property type="entry name" value="DUF5388"/>
    <property type="match status" value="1"/>
</dbReference>
<feature type="compositionally biased region" description="Polar residues" evidence="1">
    <location>
        <begin position="32"/>
        <end position="41"/>
    </location>
</feature>
<keyword evidence="2" id="KW-0614">Plasmid</keyword>
<name>A0A806KUP3_LACPA</name>
<geneLocation type="plasmid" evidence="2 3">
    <name>2</name>
</geneLocation>
<dbReference type="EMBL" id="CP002393">
    <property type="protein sequence ID" value="AGT63779.1"/>
    <property type="molecule type" value="Genomic_DNA"/>
</dbReference>
<dbReference type="Proteomes" id="UP000015927">
    <property type="component" value="Plasmid 2"/>
</dbReference>
<dbReference type="KEGG" id="lpi:LBPG_04267"/>
<accession>A0A806KUP3</accession>
<evidence type="ECO:0000313" key="2">
    <source>
        <dbReference type="EMBL" id="AGT63779.1"/>
    </source>
</evidence>
<sequence length="132" mass="14821">MAGLVHHHESEDKKEADGTKKKRLLKRGPTIQVENQVSRSDVTGEEKGIIKNVTYPANVRVDNHVRNQISALQNLGLGSSAKDIVQDLLAEKVEQLDSPTAKRYQEMVDILEQMDAYKQTEKVDKGIRENAN</sequence>
<reference evidence="2 3" key="1">
    <citation type="submission" date="2010-12" db="EMBL/GenBank/DDBJ databases">
        <title>The Genome Sequence of Lactobacillus paracasei subsp. paracasei strain 8700:2.</title>
        <authorList>
            <consortium name="The Broad Institute Genome Sequencing Platform"/>
            <person name="Ward D."/>
            <person name="Earl A."/>
            <person name="Feldgarden M."/>
            <person name="Young S.K."/>
            <person name="Gargeya S."/>
            <person name="Zeng Q."/>
            <person name="Alvarado L."/>
            <person name="Berlin A."/>
            <person name="Bochicchio J."/>
            <person name="Chapman S.B."/>
            <person name="Chen Z."/>
            <person name="Freedman E."/>
            <person name="Gellesch M."/>
            <person name="Goldberg J."/>
            <person name="Griggs A."/>
            <person name="Gujja S."/>
            <person name="Heilman E."/>
            <person name="Heiman D."/>
            <person name="Howarth C."/>
            <person name="Mehta T."/>
            <person name="Neiman D."/>
            <person name="Pearson M."/>
            <person name="Roberts A."/>
            <person name="Saif S."/>
            <person name="Shea T."/>
            <person name="Shenoy N."/>
            <person name="Sisk P."/>
            <person name="Stolte C."/>
            <person name="Sykes S."/>
            <person name="White J."/>
            <person name="Yandava C."/>
            <person name="Saulnier D."/>
            <person name="Haas B."/>
            <person name="Nusbaum C."/>
            <person name="Birren B."/>
        </authorList>
    </citation>
    <scope>NUCLEOTIDE SEQUENCE [LARGE SCALE GENOMIC DNA]</scope>
    <source>
        <strain evidence="2 3">8700:2</strain>
        <plasmid evidence="2 3">2</plasmid>
    </source>
</reference>
<organism evidence="2 3">
    <name type="scientific">Lacticaseibacillus paracasei subsp. paracasei 8700:2</name>
    <dbReference type="NCBI Taxonomy" id="537973"/>
    <lineage>
        <taxon>Bacteria</taxon>
        <taxon>Bacillati</taxon>
        <taxon>Bacillota</taxon>
        <taxon>Bacilli</taxon>
        <taxon>Lactobacillales</taxon>
        <taxon>Lactobacillaceae</taxon>
        <taxon>Lacticaseibacillus</taxon>
    </lineage>
</organism>
<feature type="compositionally biased region" description="Basic and acidic residues" evidence="1">
    <location>
        <begin position="1"/>
        <end position="19"/>
    </location>
</feature>
<proteinExistence type="predicted"/>
<dbReference type="AlphaFoldDB" id="A0A806KUP3"/>
<dbReference type="GeneID" id="57091593"/>
<gene>
    <name evidence="2" type="ORF">LBPG_04267</name>
</gene>
<feature type="region of interest" description="Disordered" evidence="1">
    <location>
        <begin position="1"/>
        <end position="41"/>
    </location>
</feature>
<dbReference type="RefSeq" id="WP_004559981.1">
    <property type="nucleotide sequence ID" value="NC_022123.1"/>
</dbReference>
<protein>
    <submittedName>
        <fullName evidence="2">Uncharacterized protein</fullName>
    </submittedName>
</protein>
<dbReference type="InterPro" id="IPR035528">
    <property type="entry name" value="DUF5388"/>
</dbReference>
<evidence type="ECO:0000313" key="3">
    <source>
        <dbReference type="Proteomes" id="UP000015927"/>
    </source>
</evidence>